<dbReference type="EMBL" id="GBXM01010554">
    <property type="protein sequence ID" value="JAH98023.1"/>
    <property type="molecule type" value="Transcribed_RNA"/>
</dbReference>
<reference evidence="1" key="1">
    <citation type="submission" date="2014-11" db="EMBL/GenBank/DDBJ databases">
        <authorList>
            <person name="Amaro Gonzalez C."/>
        </authorList>
    </citation>
    <scope>NUCLEOTIDE SEQUENCE</scope>
</reference>
<organism evidence="1">
    <name type="scientific">Anguilla anguilla</name>
    <name type="common">European freshwater eel</name>
    <name type="synonym">Muraena anguilla</name>
    <dbReference type="NCBI Taxonomy" id="7936"/>
    <lineage>
        <taxon>Eukaryota</taxon>
        <taxon>Metazoa</taxon>
        <taxon>Chordata</taxon>
        <taxon>Craniata</taxon>
        <taxon>Vertebrata</taxon>
        <taxon>Euteleostomi</taxon>
        <taxon>Actinopterygii</taxon>
        <taxon>Neopterygii</taxon>
        <taxon>Teleostei</taxon>
        <taxon>Anguilliformes</taxon>
        <taxon>Anguillidae</taxon>
        <taxon>Anguilla</taxon>
    </lineage>
</organism>
<sequence length="131" mass="15292">MLIIKHAIHIKIINSLNSLYLSAECFRIYYHSMNDRSGAASLQEAFGVRWCRGQRVPREGSFRSEGGNAIPCDFCGTHQAEFRFLKQRVNTYQLSHFQVFIFIRSLKPSKCFIFHFSSHSFSHYIELLPQK</sequence>
<proteinExistence type="predicted"/>
<dbReference type="AlphaFoldDB" id="A0A0E9X8J6"/>
<reference evidence="1" key="2">
    <citation type="journal article" date="2015" name="Fish Shellfish Immunol.">
        <title>Early steps in the European eel (Anguilla anguilla)-Vibrio vulnificus interaction in the gills: Role of the RtxA13 toxin.</title>
        <authorList>
            <person name="Callol A."/>
            <person name="Pajuelo D."/>
            <person name="Ebbesson L."/>
            <person name="Teles M."/>
            <person name="MacKenzie S."/>
            <person name="Amaro C."/>
        </authorList>
    </citation>
    <scope>NUCLEOTIDE SEQUENCE</scope>
</reference>
<protein>
    <submittedName>
        <fullName evidence="1">Uncharacterized protein</fullName>
    </submittedName>
</protein>
<accession>A0A0E9X8J6</accession>
<evidence type="ECO:0000313" key="1">
    <source>
        <dbReference type="EMBL" id="JAH98023.1"/>
    </source>
</evidence>
<name>A0A0E9X8J6_ANGAN</name>